<dbReference type="InterPro" id="IPR043135">
    <property type="entry name" value="Fur_C"/>
</dbReference>
<dbReference type="Gene3D" id="1.10.10.10">
    <property type="entry name" value="Winged helix-like DNA-binding domain superfamily/Winged helix DNA-binding domain"/>
    <property type="match status" value="1"/>
</dbReference>
<keyword evidence="4" id="KW-0678">Repressor</keyword>
<dbReference type="AlphaFoldDB" id="A0A1V4DJU7"/>
<keyword evidence="5 9" id="KW-0862">Zinc</keyword>
<keyword evidence="3" id="KW-0963">Cytoplasm</keyword>
<comment type="cofactor">
    <cofactor evidence="10">
        <name>Mn(2+)</name>
        <dbReference type="ChEBI" id="CHEBI:29035"/>
    </cofactor>
    <cofactor evidence="10">
        <name>Fe(2+)</name>
        <dbReference type="ChEBI" id="CHEBI:29033"/>
    </cofactor>
    <text evidence="10">Binds 1 Mn(2+) or Fe(2+) ion per subunit.</text>
</comment>
<evidence type="ECO:0000256" key="6">
    <source>
        <dbReference type="ARBA" id="ARBA00023015"/>
    </source>
</evidence>
<keyword evidence="7" id="KW-0238">DNA-binding</keyword>
<evidence type="ECO:0000256" key="5">
    <source>
        <dbReference type="ARBA" id="ARBA00022833"/>
    </source>
</evidence>
<sequence>MTKELDHAIAIMKDNGLKYTKKRSDILSFLINENRYVAALDVFNFMNDKYKGVSYDTIYRNLRDFADLNILEETDLQGEKRYRFHCDVHGEHHHHHFICTSCGATREIHMCPMDMFKEQLPGCSIEGHRFEILGKCENCLKN</sequence>
<evidence type="ECO:0000313" key="11">
    <source>
        <dbReference type="EMBL" id="OPF88692.1"/>
    </source>
</evidence>
<evidence type="ECO:0000256" key="2">
    <source>
        <dbReference type="ARBA" id="ARBA00007957"/>
    </source>
</evidence>
<dbReference type="Gene3D" id="3.30.1490.190">
    <property type="match status" value="1"/>
</dbReference>
<feature type="binding site" evidence="9">
    <location>
        <position position="136"/>
    </location>
    <ligand>
        <name>Zn(2+)</name>
        <dbReference type="ChEBI" id="CHEBI:29105"/>
    </ligand>
</feature>
<reference evidence="11 12" key="1">
    <citation type="submission" date="2017-02" db="EMBL/GenBank/DDBJ databases">
        <title>Vagococcus cremeus sp. nov., isolated from the small intestine of a marten, Martes flavigula.</title>
        <authorList>
            <person name="Tak E.J."/>
            <person name="Bae J.-W."/>
        </authorList>
    </citation>
    <scope>NUCLEOTIDE SEQUENCE [LARGE SCALE GENOMIC DNA]</scope>
    <source>
        <strain evidence="11 12">D7T301</strain>
    </source>
</reference>
<dbReference type="GO" id="GO:0008270">
    <property type="term" value="F:zinc ion binding"/>
    <property type="evidence" value="ECO:0007669"/>
    <property type="project" value="TreeGrafter"/>
</dbReference>
<protein>
    <submittedName>
        <fullName evidence="11">Transcriptional repressor</fullName>
    </submittedName>
</protein>
<proteinExistence type="inferred from homology"/>
<keyword evidence="10" id="KW-0408">Iron</keyword>
<gene>
    <name evidence="11" type="ORF">BW731_11205</name>
</gene>
<accession>A0A1V4DJU7</accession>
<dbReference type="InterPro" id="IPR036388">
    <property type="entry name" value="WH-like_DNA-bd_sf"/>
</dbReference>
<keyword evidence="6" id="KW-0805">Transcription regulation</keyword>
<keyword evidence="12" id="KW-1185">Reference proteome</keyword>
<evidence type="ECO:0000313" key="12">
    <source>
        <dbReference type="Proteomes" id="UP000189970"/>
    </source>
</evidence>
<evidence type="ECO:0000256" key="1">
    <source>
        <dbReference type="ARBA" id="ARBA00004496"/>
    </source>
</evidence>
<dbReference type="InterPro" id="IPR036390">
    <property type="entry name" value="WH_DNA-bd_sf"/>
</dbReference>
<dbReference type="PANTHER" id="PTHR33202:SF1">
    <property type="entry name" value="FERRIC UPTAKE REGULATION PROTEIN"/>
    <property type="match status" value="1"/>
</dbReference>
<organism evidence="11 12">
    <name type="scientific">Vagococcus martis</name>
    <dbReference type="NCBI Taxonomy" id="1768210"/>
    <lineage>
        <taxon>Bacteria</taxon>
        <taxon>Bacillati</taxon>
        <taxon>Bacillota</taxon>
        <taxon>Bacilli</taxon>
        <taxon>Lactobacillales</taxon>
        <taxon>Enterococcaceae</taxon>
        <taxon>Vagococcus</taxon>
    </lineage>
</organism>
<feature type="binding site" evidence="10">
    <location>
        <position position="128"/>
    </location>
    <ligand>
        <name>Fe cation</name>
        <dbReference type="ChEBI" id="CHEBI:24875"/>
    </ligand>
</feature>
<evidence type="ECO:0000256" key="10">
    <source>
        <dbReference type="PIRSR" id="PIRSR602481-2"/>
    </source>
</evidence>
<evidence type="ECO:0000256" key="7">
    <source>
        <dbReference type="ARBA" id="ARBA00023125"/>
    </source>
</evidence>
<feature type="binding site" evidence="9">
    <location>
        <position position="139"/>
    </location>
    <ligand>
        <name>Zn(2+)</name>
        <dbReference type="ChEBI" id="CHEBI:29105"/>
    </ligand>
</feature>
<comment type="subcellular location">
    <subcellularLocation>
        <location evidence="1">Cytoplasm</location>
    </subcellularLocation>
</comment>
<keyword evidence="8" id="KW-0804">Transcription</keyword>
<dbReference type="CDD" id="cd07153">
    <property type="entry name" value="Fur_like"/>
    <property type="match status" value="1"/>
</dbReference>
<name>A0A1V4DJU7_9ENTE</name>
<dbReference type="SUPFAM" id="SSF46785">
    <property type="entry name" value="Winged helix' DNA-binding domain"/>
    <property type="match status" value="1"/>
</dbReference>
<evidence type="ECO:0000256" key="3">
    <source>
        <dbReference type="ARBA" id="ARBA00022490"/>
    </source>
</evidence>
<dbReference type="PANTHER" id="PTHR33202">
    <property type="entry name" value="ZINC UPTAKE REGULATION PROTEIN"/>
    <property type="match status" value="1"/>
</dbReference>
<dbReference type="Proteomes" id="UP000189970">
    <property type="component" value="Unassembled WGS sequence"/>
</dbReference>
<evidence type="ECO:0000256" key="4">
    <source>
        <dbReference type="ARBA" id="ARBA00022491"/>
    </source>
</evidence>
<comment type="cofactor">
    <cofactor evidence="9">
        <name>Zn(2+)</name>
        <dbReference type="ChEBI" id="CHEBI:29105"/>
    </cofactor>
    <text evidence="9">Binds 1 zinc ion per subunit.</text>
</comment>
<feature type="binding site" evidence="9">
    <location>
        <position position="99"/>
    </location>
    <ligand>
        <name>Zn(2+)</name>
        <dbReference type="ChEBI" id="CHEBI:29105"/>
    </ligand>
</feature>
<dbReference type="Pfam" id="PF01475">
    <property type="entry name" value="FUR"/>
    <property type="match status" value="1"/>
</dbReference>
<dbReference type="GO" id="GO:0000976">
    <property type="term" value="F:transcription cis-regulatory region binding"/>
    <property type="evidence" value="ECO:0007669"/>
    <property type="project" value="TreeGrafter"/>
</dbReference>
<comment type="caution">
    <text evidence="11">The sequence shown here is derived from an EMBL/GenBank/DDBJ whole genome shotgun (WGS) entry which is preliminary data.</text>
</comment>
<dbReference type="GO" id="GO:1900376">
    <property type="term" value="P:regulation of secondary metabolite biosynthetic process"/>
    <property type="evidence" value="ECO:0007669"/>
    <property type="project" value="TreeGrafter"/>
</dbReference>
<feature type="binding site" evidence="9">
    <location>
        <position position="102"/>
    </location>
    <ligand>
        <name>Zn(2+)</name>
        <dbReference type="ChEBI" id="CHEBI:29105"/>
    </ligand>
</feature>
<evidence type="ECO:0000256" key="8">
    <source>
        <dbReference type="ARBA" id="ARBA00023163"/>
    </source>
</evidence>
<feature type="binding site" evidence="10">
    <location>
        <position position="93"/>
    </location>
    <ligand>
        <name>Fe cation</name>
        <dbReference type="ChEBI" id="CHEBI:24875"/>
    </ligand>
</feature>
<dbReference type="GO" id="GO:0045892">
    <property type="term" value="P:negative regulation of DNA-templated transcription"/>
    <property type="evidence" value="ECO:0007669"/>
    <property type="project" value="TreeGrafter"/>
</dbReference>
<dbReference type="EMBL" id="MVAB01000001">
    <property type="protein sequence ID" value="OPF88692.1"/>
    <property type="molecule type" value="Genomic_DNA"/>
</dbReference>
<dbReference type="GO" id="GO:0005737">
    <property type="term" value="C:cytoplasm"/>
    <property type="evidence" value="ECO:0007669"/>
    <property type="project" value="UniProtKB-SubCell"/>
</dbReference>
<comment type="similarity">
    <text evidence="2">Belongs to the Fur family.</text>
</comment>
<keyword evidence="9" id="KW-0479">Metal-binding</keyword>
<dbReference type="GO" id="GO:0003700">
    <property type="term" value="F:DNA-binding transcription factor activity"/>
    <property type="evidence" value="ECO:0007669"/>
    <property type="project" value="InterPro"/>
</dbReference>
<dbReference type="InterPro" id="IPR002481">
    <property type="entry name" value="FUR"/>
</dbReference>
<evidence type="ECO:0000256" key="9">
    <source>
        <dbReference type="PIRSR" id="PIRSR602481-1"/>
    </source>
</evidence>